<name>A0A941I8E5_9BURK</name>
<sequence length="179" mass="20898">MSQLRNGFVLATLLTCSASTYAAQVEKTLIEQERSSMIRAEDKGMVSIVFKIYKFYEGYRLYDPSEQYQYGGLMPLDFATNALLWELTNMFEERDKQSHFDKSTAMFCDCSGELVEQYGRVHFKIYKARFYWAPALDEHGNYRKPLPLPWERYPKRVYPGAPVYTLPDDLRPPSEIKGQ</sequence>
<reference evidence="2" key="1">
    <citation type="submission" date="2021-04" db="EMBL/GenBank/DDBJ databases">
        <title>novel species isolated from subtropical streams in China.</title>
        <authorList>
            <person name="Lu H."/>
        </authorList>
    </citation>
    <scope>NUCLEOTIDE SEQUENCE</scope>
    <source>
        <strain evidence="2">LFS511W</strain>
    </source>
</reference>
<accession>A0A941I8E5</accession>
<keyword evidence="1" id="KW-0732">Signal</keyword>
<dbReference type="AlphaFoldDB" id="A0A941I8E5"/>
<proteinExistence type="predicted"/>
<evidence type="ECO:0000256" key="1">
    <source>
        <dbReference type="SAM" id="SignalP"/>
    </source>
</evidence>
<organism evidence="2 3">
    <name type="scientific">Undibacterium luofuense</name>
    <dbReference type="NCBI Taxonomy" id="2828733"/>
    <lineage>
        <taxon>Bacteria</taxon>
        <taxon>Pseudomonadati</taxon>
        <taxon>Pseudomonadota</taxon>
        <taxon>Betaproteobacteria</taxon>
        <taxon>Burkholderiales</taxon>
        <taxon>Oxalobacteraceae</taxon>
        <taxon>Undibacterium</taxon>
    </lineage>
</organism>
<dbReference type="EMBL" id="JAGSPN010000013">
    <property type="protein sequence ID" value="MBR7783670.1"/>
    <property type="molecule type" value="Genomic_DNA"/>
</dbReference>
<feature type="chain" id="PRO_5037073511" evidence="1">
    <location>
        <begin position="23"/>
        <end position="179"/>
    </location>
</feature>
<protein>
    <submittedName>
        <fullName evidence="2">Uncharacterized protein</fullName>
    </submittedName>
</protein>
<dbReference type="Proteomes" id="UP000680067">
    <property type="component" value="Unassembled WGS sequence"/>
</dbReference>
<comment type="caution">
    <text evidence="2">The sequence shown here is derived from an EMBL/GenBank/DDBJ whole genome shotgun (WGS) entry which is preliminary data.</text>
</comment>
<gene>
    <name evidence="2" type="ORF">KDM89_16105</name>
</gene>
<keyword evidence="3" id="KW-1185">Reference proteome</keyword>
<evidence type="ECO:0000313" key="2">
    <source>
        <dbReference type="EMBL" id="MBR7783670.1"/>
    </source>
</evidence>
<feature type="signal peptide" evidence="1">
    <location>
        <begin position="1"/>
        <end position="22"/>
    </location>
</feature>
<evidence type="ECO:0000313" key="3">
    <source>
        <dbReference type="Proteomes" id="UP000680067"/>
    </source>
</evidence>